<keyword evidence="8" id="KW-0997">Cell inner membrane</keyword>
<dbReference type="OrthoDB" id="9800416at2"/>
<sequence length="460" mass="47861">MAREENIQRLDAIRDAATWAATSAPDALGAAPDPADILRDLDEAGAPLGPEEGSRPWPVWFPLLLGTLTAVGPISTDIYLPALPEMESELGAAAGSGSLTMTAWVVGIAAGQLVAGPLADRFGRRLPLVLGTLGYAGASAGCALATSMPLLCSWRAVAALMAAASLVVPNAVVRDMSSGNAAARFMSRLVMVQGVVPILAPALGGLALNWVSWRSIFWAMAAYGVVGALLVLAFLPETLAPESRAQNALQEGGLLRRYSAILRDPTFRWDGLVWMIEGWVTFAYLTTAPSLFERVFHLSPFAYGSMFGLYACCIIGNSQLNGWLVGKVESPVLLKWSLRASLLGALVLLGVAVASWLDAGPSGQLKGYWLWPLIVALLLTMMPMGGVMPNAAAGALGGQGKRAGTASALAGTGQYVMGMVASALCALMPIGTALPMAALLLAPMVAMTVCAACSPRRRAA</sequence>
<evidence type="ECO:0000313" key="11">
    <source>
        <dbReference type="Proteomes" id="UP000318709"/>
    </source>
</evidence>
<feature type="transmembrane region" description="Helical" evidence="8">
    <location>
        <begin position="369"/>
        <end position="396"/>
    </location>
</feature>
<dbReference type="PANTHER" id="PTHR23502">
    <property type="entry name" value="MAJOR FACILITATOR SUPERFAMILY"/>
    <property type="match status" value="1"/>
</dbReference>
<dbReference type="PROSITE" id="PS50850">
    <property type="entry name" value="MFS"/>
    <property type="match status" value="1"/>
</dbReference>
<evidence type="ECO:0000256" key="5">
    <source>
        <dbReference type="ARBA" id="ARBA00022692"/>
    </source>
</evidence>
<name>A0A4Y6UD07_9PROT</name>
<feature type="transmembrane region" description="Helical" evidence="8">
    <location>
        <begin position="304"/>
        <end position="324"/>
    </location>
</feature>
<keyword evidence="3 8" id="KW-0813">Transport</keyword>
<feature type="transmembrane region" description="Helical" evidence="8">
    <location>
        <begin position="59"/>
        <end position="80"/>
    </location>
</feature>
<evidence type="ECO:0000256" key="4">
    <source>
        <dbReference type="ARBA" id="ARBA00022475"/>
    </source>
</evidence>
<feature type="domain" description="Major facilitator superfamily (MFS) profile" evidence="9">
    <location>
        <begin position="61"/>
        <end position="458"/>
    </location>
</feature>
<comment type="subcellular location">
    <subcellularLocation>
        <location evidence="8">Cell inner membrane</location>
        <topology evidence="8">Multi-pass membrane protein</topology>
    </subcellularLocation>
    <subcellularLocation>
        <location evidence="1">Cell membrane</location>
        <topology evidence="1">Multi-pass membrane protein</topology>
    </subcellularLocation>
</comment>
<evidence type="ECO:0000313" key="10">
    <source>
        <dbReference type="EMBL" id="QDH14317.1"/>
    </source>
</evidence>
<evidence type="ECO:0000256" key="1">
    <source>
        <dbReference type="ARBA" id="ARBA00004651"/>
    </source>
</evidence>
<dbReference type="Proteomes" id="UP000318709">
    <property type="component" value="Chromosome"/>
</dbReference>
<protein>
    <recommendedName>
        <fullName evidence="8">Bcr/CflA family efflux transporter</fullName>
    </recommendedName>
</protein>
<dbReference type="Gene3D" id="1.20.1720.10">
    <property type="entry name" value="Multidrug resistance protein D"/>
    <property type="match status" value="1"/>
</dbReference>
<keyword evidence="4" id="KW-1003">Cell membrane</keyword>
<dbReference type="EMBL" id="CP038231">
    <property type="protein sequence ID" value="QDH14317.1"/>
    <property type="molecule type" value="Genomic_DNA"/>
</dbReference>
<evidence type="ECO:0000256" key="3">
    <source>
        <dbReference type="ARBA" id="ARBA00022448"/>
    </source>
</evidence>
<evidence type="ECO:0000256" key="6">
    <source>
        <dbReference type="ARBA" id="ARBA00022989"/>
    </source>
</evidence>
<dbReference type="PANTHER" id="PTHR23502:SF132">
    <property type="entry name" value="POLYAMINE TRANSPORTER 2-RELATED"/>
    <property type="match status" value="1"/>
</dbReference>
<dbReference type="PROSITE" id="PS00216">
    <property type="entry name" value="SUGAR_TRANSPORT_1"/>
    <property type="match status" value="1"/>
</dbReference>
<dbReference type="GO" id="GO:0042910">
    <property type="term" value="F:xenobiotic transmembrane transporter activity"/>
    <property type="evidence" value="ECO:0007669"/>
    <property type="project" value="InterPro"/>
</dbReference>
<keyword evidence="5 8" id="KW-0812">Transmembrane</keyword>
<dbReference type="InterPro" id="IPR020846">
    <property type="entry name" value="MFS_dom"/>
</dbReference>
<dbReference type="Pfam" id="PF07690">
    <property type="entry name" value="MFS_1"/>
    <property type="match status" value="1"/>
</dbReference>
<feature type="transmembrane region" description="Helical" evidence="8">
    <location>
        <begin position="436"/>
        <end position="454"/>
    </location>
</feature>
<comment type="similarity">
    <text evidence="2 8">Belongs to the major facilitator superfamily. Bcr/CmlA family.</text>
</comment>
<feature type="transmembrane region" description="Helical" evidence="8">
    <location>
        <begin position="154"/>
        <end position="173"/>
    </location>
</feature>
<dbReference type="InterPro" id="IPR036259">
    <property type="entry name" value="MFS_trans_sf"/>
</dbReference>
<dbReference type="CDD" id="cd17320">
    <property type="entry name" value="MFS_MdfA_MDR_like"/>
    <property type="match status" value="1"/>
</dbReference>
<evidence type="ECO:0000256" key="7">
    <source>
        <dbReference type="ARBA" id="ARBA00023136"/>
    </source>
</evidence>
<keyword evidence="6 8" id="KW-1133">Transmembrane helix</keyword>
<feature type="transmembrane region" description="Helical" evidence="8">
    <location>
        <begin position="272"/>
        <end position="292"/>
    </location>
</feature>
<gene>
    <name evidence="10" type="ORF">E3E12_02755</name>
</gene>
<feature type="transmembrane region" description="Helical" evidence="8">
    <location>
        <begin position="185"/>
        <end position="210"/>
    </location>
</feature>
<accession>A0A4Y6UD07</accession>
<keyword evidence="7 8" id="KW-0472">Membrane</keyword>
<proteinExistence type="inferred from homology"/>
<keyword evidence="11" id="KW-1185">Reference proteome</keyword>
<dbReference type="KEGG" id="swf:E3E12_02755"/>
<organism evidence="10 11">
    <name type="scientific">Formicincola oecophyllae</name>
    <dbReference type="NCBI Taxonomy" id="2558361"/>
    <lineage>
        <taxon>Bacteria</taxon>
        <taxon>Pseudomonadati</taxon>
        <taxon>Pseudomonadota</taxon>
        <taxon>Alphaproteobacteria</taxon>
        <taxon>Acetobacterales</taxon>
        <taxon>Acetobacteraceae</taxon>
        <taxon>Formicincola</taxon>
    </lineage>
</organism>
<feature type="transmembrane region" description="Helical" evidence="8">
    <location>
        <begin position="408"/>
        <end position="430"/>
    </location>
</feature>
<dbReference type="GO" id="GO:1990961">
    <property type="term" value="P:xenobiotic detoxification by transmembrane export across the plasma membrane"/>
    <property type="evidence" value="ECO:0007669"/>
    <property type="project" value="InterPro"/>
</dbReference>
<evidence type="ECO:0000256" key="2">
    <source>
        <dbReference type="ARBA" id="ARBA00006236"/>
    </source>
</evidence>
<dbReference type="AlphaFoldDB" id="A0A4Y6UD07"/>
<feature type="transmembrane region" description="Helical" evidence="8">
    <location>
        <begin position="126"/>
        <end position="148"/>
    </location>
</feature>
<dbReference type="InterPro" id="IPR004812">
    <property type="entry name" value="Efflux_drug-R_Bcr/CmlA"/>
</dbReference>
<feature type="transmembrane region" description="Helical" evidence="8">
    <location>
        <begin position="92"/>
        <end position="114"/>
    </location>
</feature>
<dbReference type="GO" id="GO:0005886">
    <property type="term" value="C:plasma membrane"/>
    <property type="evidence" value="ECO:0007669"/>
    <property type="project" value="UniProtKB-SubCell"/>
</dbReference>
<dbReference type="SUPFAM" id="SSF103473">
    <property type="entry name" value="MFS general substrate transporter"/>
    <property type="match status" value="1"/>
</dbReference>
<reference evidence="10 11" key="1">
    <citation type="submission" date="2019-03" db="EMBL/GenBank/DDBJ databases">
        <title>The complete genome sequence of Swingsia_sp. F3b2 LMG30590(T).</title>
        <authorList>
            <person name="Chua K.-O."/>
            <person name="Chan K.-G."/>
            <person name="See-Too W.-S."/>
        </authorList>
    </citation>
    <scope>NUCLEOTIDE SEQUENCE [LARGE SCALE GENOMIC DNA]</scope>
    <source>
        <strain evidence="10 11">F3b2</strain>
    </source>
</reference>
<dbReference type="InterPro" id="IPR005829">
    <property type="entry name" value="Sugar_transporter_CS"/>
</dbReference>
<evidence type="ECO:0000259" key="9">
    <source>
        <dbReference type="PROSITE" id="PS50850"/>
    </source>
</evidence>
<feature type="transmembrane region" description="Helical" evidence="8">
    <location>
        <begin position="216"/>
        <end position="235"/>
    </location>
</feature>
<evidence type="ECO:0000256" key="8">
    <source>
        <dbReference type="RuleBase" id="RU365088"/>
    </source>
</evidence>
<feature type="transmembrane region" description="Helical" evidence="8">
    <location>
        <begin position="336"/>
        <end position="357"/>
    </location>
</feature>
<dbReference type="InterPro" id="IPR011701">
    <property type="entry name" value="MFS"/>
</dbReference>
<dbReference type="NCBIfam" id="TIGR00710">
    <property type="entry name" value="efflux_Bcr_CflA"/>
    <property type="match status" value="1"/>
</dbReference>